<accession>A0A8H8DGZ2</accession>
<dbReference type="EMBL" id="JAEFCI010009341">
    <property type="protein sequence ID" value="KAG5457868.1"/>
    <property type="molecule type" value="Genomic_DNA"/>
</dbReference>
<feature type="domain" description="IQ motif and ubiquitin-like" evidence="2">
    <location>
        <begin position="195"/>
        <end position="294"/>
    </location>
</feature>
<dbReference type="Pfam" id="PF25805">
    <property type="entry name" value="IQUB"/>
    <property type="match status" value="1"/>
</dbReference>
<dbReference type="AlphaFoldDB" id="A0A8H8DGZ2"/>
<feature type="region of interest" description="Disordered" evidence="1">
    <location>
        <begin position="330"/>
        <end position="371"/>
    </location>
</feature>
<feature type="region of interest" description="Disordered" evidence="1">
    <location>
        <begin position="1"/>
        <end position="21"/>
    </location>
</feature>
<dbReference type="Proteomes" id="UP000673691">
    <property type="component" value="Unassembled WGS sequence"/>
</dbReference>
<evidence type="ECO:0000256" key="1">
    <source>
        <dbReference type="SAM" id="MobiDB-lite"/>
    </source>
</evidence>
<dbReference type="OrthoDB" id="10265862at2759"/>
<feature type="compositionally biased region" description="Polar residues" evidence="1">
    <location>
        <begin position="1"/>
        <end position="12"/>
    </location>
</feature>
<dbReference type="PANTHER" id="PTHR21074">
    <property type="entry name" value="IQ AND UBIQUITIN-LIKE DOMAIN-CONTAINING PROTEIN"/>
    <property type="match status" value="1"/>
</dbReference>
<gene>
    <name evidence="3" type="ORF">BJ554DRAFT_2012</name>
</gene>
<evidence type="ECO:0000313" key="4">
    <source>
        <dbReference type="Proteomes" id="UP000673691"/>
    </source>
</evidence>
<feature type="region of interest" description="Disordered" evidence="1">
    <location>
        <begin position="109"/>
        <end position="130"/>
    </location>
</feature>
<sequence length="571" mass="64575">MLAQTTQGTLSPFQRARPKFHRDTQTKFIRNRFSQGVRNSSTQAATRGVYLSSDRDRQITPKVYVTADEHLAMITKKVVSIQCWVRRIYAMRLARHLREEKARKAAELAEKERRRKELAESKRKKEIESRLHPRSSADFDMLYNGLEHWREQEAEKINNAGYPEAARLAALADLMDQEAALIQKIDHLRRAAFAEARERRIFFQLDQMASPKRWAVKGKGHALVDTPTTIRARELRDLYHALALPLLSIDERLQILLHVKYTVKEFDCSLTREIVDLIDREGDLFYLSTTMHHLGKCKQCTIKENVATERKDGSAYINILQNARIAEQSKRNKQLKAAEDNHEGAPGAAADGSPSKPAAAGKSPAAVQKSEQVARTPIMDLLQESDIRYLVDNIWSSQSAISASRRLEDLHLTRWDSNEDLSPWNCILLTKTEAAAHEAQKDPLSVYGEAFIRKVRQKHLAARVHFAQLRDLSRLWQAKVHQQEEEAAAEVDDDRKSSRIFPNSVSGALSRAIKPPQPATAPGTLKFAEPQARSPVTAGHGSRPFSGTEPGNRKAAEPRLGRLLPSFPLPR</sequence>
<reference evidence="3 4" key="1">
    <citation type="journal article" name="Sci. Rep.">
        <title>Genome-scale phylogenetic analyses confirm Olpidium as the closest living zoosporic fungus to the non-flagellated, terrestrial fungi.</title>
        <authorList>
            <person name="Chang Y."/>
            <person name="Rochon D."/>
            <person name="Sekimoto S."/>
            <person name="Wang Y."/>
            <person name="Chovatia M."/>
            <person name="Sandor L."/>
            <person name="Salamov A."/>
            <person name="Grigoriev I.V."/>
            <person name="Stajich J.E."/>
            <person name="Spatafora J.W."/>
        </authorList>
    </citation>
    <scope>NUCLEOTIDE SEQUENCE [LARGE SCALE GENOMIC DNA]</scope>
    <source>
        <strain evidence="3">S191</strain>
    </source>
</reference>
<feature type="compositionally biased region" description="Low complexity" evidence="1">
    <location>
        <begin position="344"/>
        <end position="366"/>
    </location>
</feature>
<keyword evidence="4" id="KW-1185">Reference proteome</keyword>
<organism evidence="3 4">
    <name type="scientific">Olpidium bornovanus</name>
    <dbReference type="NCBI Taxonomy" id="278681"/>
    <lineage>
        <taxon>Eukaryota</taxon>
        <taxon>Fungi</taxon>
        <taxon>Fungi incertae sedis</taxon>
        <taxon>Olpidiomycota</taxon>
        <taxon>Olpidiomycotina</taxon>
        <taxon>Olpidiomycetes</taxon>
        <taxon>Olpidiales</taxon>
        <taxon>Olpidiaceae</taxon>
        <taxon>Olpidium</taxon>
    </lineage>
</organism>
<feature type="region of interest" description="Disordered" evidence="1">
    <location>
        <begin position="506"/>
        <end position="571"/>
    </location>
</feature>
<dbReference type="PANTHER" id="PTHR21074:SF0">
    <property type="entry name" value="IQ AND UBIQUITIN-LIKE DOMAIN-CONTAINING PROTEIN"/>
    <property type="match status" value="1"/>
</dbReference>
<comment type="caution">
    <text evidence="3">The sequence shown here is derived from an EMBL/GenBank/DDBJ whole genome shotgun (WGS) entry which is preliminary data.</text>
</comment>
<evidence type="ECO:0000313" key="3">
    <source>
        <dbReference type="EMBL" id="KAG5457868.1"/>
    </source>
</evidence>
<feature type="compositionally biased region" description="Basic and acidic residues" evidence="1">
    <location>
        <begin position="551"/>
        <end position="560"/>
    </location>
</feature>
<dbReference type="InterPro" id="IPR057887">
    <property type="entry name" value="IQUB_helical"/>
</dbReference>
<name>A0A8H8DGZ2_9FUNG</name>
<evidence type="ECO:0000259" key="2">
    <source>
        <dbReference type="Pfam" id="PF25805"/>
    </source>
</evidence>
<dbReference type="InterPro" id="IPR037695">
    <property type="entry name" value="IQUB"/>
</dbReference>
<proteinExistence type="predicted"/>
<protein>
    <recommendedName>
        <fullName evidence="2">IQ motif and ubiquitin-like domain-containing protein</fullName>
    </recommendedName>
</protein>